<dbReference type="VEuPathDB" id="FungiDB:C5L36_0C01210"/>
<evidence type="ECO:0000313" key="15">
    <source>
        <dbReference type="Proteomes" id="UP000249293"/>
    </source>
</evidence>
<evidence type="ECO:0000313" key="13">
    <source>
        <dbReference type="Proteomes" id="UP000189274"/>
    </source>
</evidence>
<comment type="similarity">
    <text evidence="2 9">Belongs to the Mediator complex subunit 8 family.</text>
</comment>
<reference evidence="13" key="1">
    <citation type="journal article" date="2017" name="Genome Announc.">
        <title>Genome sequences of Cyberlindnera fabianii 65, Pichia kudriavzevii 129, and Saccharomyces cerevisiae 131 isolated from fermented masau fruits in Zimbabwe.</title>
        <authorList>
            <person name="van Rijswijck I.M.H."/>
            <person name="Derks M.F.L."/>
            <person name="Abee T."/>
            <person name="de Ridder D."/>
            <person name="Smid E.J."/>
        </authorList>
    </citation>
    <scope>NUCLEOTIDE SEQUENCE [LARGE SCALE GENOMIC DNA]</scope>
    <source>
        <strain evidence="13">129</strain>
    </source>
</reference>
<evidence type="ECO:0000256" key="4">
    <source>
        <dbReference type="ARBA" id="ARBA00023015"/>
    </source>
</evidence>
<dbReference type="STRING" id="4909.A0A1V2LIL6"/>
<evidence type="ECO:0000256" key="7">
    <source>
        <dbReference type="ARBA" id="ARBA00023242"/>
    </source>
</evidence>
<dbReference type="EMBL" id="NHMM01000001">
    <property type="protein sequence ID" value="OUT23755.1"/>
    <property type="molecule type" value="Genomic_DNA"/>
</dbReference>
<dbReference type="PANTHER" id="PTHR13074:SF9">
    <property type="entry name" value="MEDIATOR OF RNA POLYMERASE II TRANSCRIPTION SUBUNIT 8"/>
    <property type="match status" value="1"/>
</dbReference>
<evidence type="ECO:0000256" key="1">
    <source>
        <dbReference type="ARBA" id="ARBA00004123"/>
    </source>
</evidence>
<dbReference type="Proteomes" id="UP000195871">
    <property type="component" value="Unassembled WGS sequence"/>
</dbReference>
<dbReference type="GO" id="GO:0000978">
    <property type="term" value="F:RNA polymerase II cis-regulatory region sequence-specific DNA binding"/>
    <property type="evidence" value="ECO:0007669"/>
    <property type="project" value="TreeGrafter"/>
</dbReference>
<evidence type="ECO:0000313" key="14">
    <source>
        <dbReference type="Proteomes" id="UP000195871"/>
    </source>
</evidence>
<reference evidence="10 15" key="4">
    <citation type="submission" date="2018-06" db="EMBL/GenBank/DDBJ databases">
        <title>Population genomics shows no distinction between pathogenic Candida krusei and environmental Pichia kudriavzevii: One species, four names.</title>
        <authorList>
            <person name="Douglass A.P."/>
            <person name="Offei B."/>
            <person name="Braun-Galleani S."/>
            <person name="Coughlan A.Y."/>
            <person name="Martos A."/>
            <person name="Ortiz-Merino R.A."/>
            <person name="Byrne K.P."/>
            <person name="Wolfe K.H."/>
        </authorList>
    </citation>
    <scope>NUCLEOTIDE SEQUENCE [LARGE SCALE GENOMIC DNA]</scope>
    <source>
        <strain evidence="10 15">CBS573</strain>
    </source>
</reference>
<reference evidence="11" key="2">
    <citation type="submission" date="2017-01" db="EMBL/GenBank/DDBJ databases">
        <authorList>
            <person name="Mah S.A."/>
            <person name="Swanson W.J."/>
            <person name="Moy G.W."/>
            <person name="Vacquier V.D."/>
        </authorList>
    </citation>
    <scope>NUCLEOTIDE SEQUENCE [LARGE SCALE GENOMIC DNA]</scope>
    <source>
        <strain evidence="11">129</strain>
    </source>
</reference>
<keyword evidence="5 9" id="KW-0010">Activator</keyword>
<dbReference type="GO" id="GO:0003712">
    <property type="term" value="F:transcription coregulator activity"/>
    <property type="evidence" value="ECO:0007669"/>
    <property type="project" value="InterPro"/>
</dbReference>
<comment type="subcellular location">
    <subcellularLocation>
        <location evidence="1 9">Nucleus</location>
    </subcellularLocation>
</comment>
<keyword evidence="7 9" id="KW-0539">Nucleus</keyword>
<accession>A0A1V2LIL6</accession>
<dbReference type="GO" id="GO:0006357">
    <property type="term" value="P:regulation of transcription by RNA polymerase II"/>
    <property type="evidence" value="ECO:0007669"/>
    <property type="project" value="InterPro"/>
</dbReference>
<evidence type="ECO:0000256" key="6">
    <source>
        <dbReference type="ARBA" id="ARBA00023163"/>
    </source>
</evidence>
<evidence type="ECO:0000256" key="8">
    <source>
        <dbReference type="ARBA" id="ARBA00031261"/>
    </source>
</evidence>
<keyword evidence="15" id="KW-1185">Reference proteome</keyword>
<dbReference type="OrthoDB" id="5329317at2759"/>
<dbReference type="EMBL" id="MQVM01000025">
    <property type="protein sequence ID" value="ONH72023.1"/>
    <property type="molecule type" value="Genomic_DNA"/>
</dbReference>
<dbReference type="Gene3D" id="1.20.58.1710">
    <property type="match status" value="1"/>
</dbReference>
<dbReference type="PANTHER" id="PTHR13074">
    <property type="entry name" value="MEDIATOR OF RNA POLYMERASE II TRANSCRIPTION SUBUNIT 8"/>
    <property type="match status" value="1"/>
</dbReference>
<dbReference type="Pfam" id="PF10232">
    <property type="entry name" value="Med8"/>
    <property type="match status" value="1"/>
</dbReference>
<dbReference type="Proteomes" id="UP000189274">
    <property type="component" value="Unassembled WGS sequence"/>
</dbReference>
<dbReference type="Gene3D" id="6.10.250.2610">
    <property type="match status" value="1"/>
</dbReference>
<keyword evidence="6 9" id="KW-0804">Transcription</keyword>
<sequence>MTSLPPLDHSATPADTLEQIRPRLLQLTQSLTKLEHHLQNPKVDPTTLQNQYNVALQQLSSVTKTINQHQSILETTVVYPNREFNTLSPLLFTLLRKKLTPEVEAWIADAQRQSDSPPNTATSTEAIAEPSLHAFDNFVSDLIDHANESIDHYLFGGYLTKEEVESGINVKDVLPESIEDVKPMDENKILGFIYQGLDSKTV</sequence>
<gene>
    <name evidence="9" type="primary">MED8</name>
    <name evidence="11" type="ORF">BOH78_4094</name>
    <name evidence="10" type="ORF">C5L36_0C01210</name>
    <name evidence="12" type="ORF">CAS74_000125</name>
</gene>
<evidence type="ECO:0000313" key="12">
    <source>
        <dbReference type="EMBL" id="OUT23755.1"/>
    </source>
</evidence>
<reference evidence="12 14" key="3">
    <citation type="submission" date="2017-05" db="EMBL/GenBank/DDBJ databases">
        <title>The Genome Sequence of Candida krusei Ckrusei653.</title>
        <authorList>
            <person name="Cuomo C."/>
            <person name="Forche A."/>
            <person name="Young S."/>
            <person name="Abouelleil A."/>
            <person name="Cao P."/>
            <person name="Chapman S."/>
            <person name="Cusick C."/>
            <person name="Shea T."/>
            <person name="Nusbaum C."/>
            <person name="Birren B."/>
        </authorList>
    </citation>
    <scope>NUCLEOTIDE SEQUENCE [LARGE SCALE GENOMIC DNA]</scope>
    <source>
        <strain evidence="12 14">Ckrusei653</strain>
    </source>
</reference>
<keyword evidence="4 9" id="KW-0805">Transcription regulation</keyword>
<protein>
    <recommendedName>
        <fullName evidence="3 9">Mediator of RNA polymerase II transcription subunit 8</fullName>
    </recommendedName>
    <alternativeName>
        <fullName evidence="8 9">Mediator complex subunit 8</fullName>
    </alternativeName>
</protein>
<evidence type="ECO:0000256" key="3">
    <source>
        <dbReference type="ARBA" id="ARBA00020637"/>
    </source>
</evidence>
<dbReference type="AlphaFoldDB" id="A0A1V2LIL6"/>
<dbReference type="EMBL" id="CP028775">
    <property type="protein sequence ID" value="AWU76173.1"/>
    <property type="molecule type" value="Genomic_DNA"/>
</dbReference>
<evidence type="ECO:0000313" key="10">
    <source>
        <dbReference type="EMBL" id="AWU76173.1"/>
    </source>
</evidence>
<evidence type="ECO:0000256" key="9">
    <source>
        <dbReference type="RuleBase" id="RU364144"/>
    </source>
</evidence>
<dbReference type="GO" id="GO:0016592">
    <property type="term" value="C:mediator complex"/>
    <property type="evidence" value="ECO:0007669"/>
    <property type="project" value="InterPro"/>
</dbReference>
<comment type="subunit">
    <text evidence="9">Component of the Mediator complex.</text>
</comment>
<evidence type="ECO:0000256" key="5">
    <source>
        <dbReference type="ARBA" id="ARBA00023159"/>
    </source>
</evidence>
<organism evidence="11 13">
    <name type="scientific">Pichia kudriavzevii</name>
    <name type="common">Yeast</name>
    <name type="synonym">Issatchenkia orientalis</name>
    <dbReference type="NCBI Taxonomy" id="4909"/>
    <lineage>
        <taxon>Eukaryota</taxon>
        <taxon>Fungi</taxon>
        <taxon>Dikarya</taxon>
        <taxon>Ascomycota</taxon>
        <taxon>Saccharomycotina</taxon>
        <taxon>Pichiomycetes</taxon>
        <taxon>Pichiales</taxon>
        <taxon>Pichiaceae</taxon>
        <taxon>Pichia</taxon>
    </lineage>
</organism>
<proteinExistence type="inferred from homology"/>
<evidence type="ECO:0000313" key="11">
    <source>
        <dbReference type="EMBL" id="ONH72023.1"/>
    </source>
</evidence>
<dbReference type="GO" id="GO:0070847">
    <property type="term" value="C:core mediator complex"/>
    <property type="evidence" value="ECO:0007669"/>
    <property type="project" value="TreeGrafter"/>
</dbReference>
<evidence type="ECO:0000256" key="2">
    <source>
        <dbReference type="ARBA" id="ARBA00005716"/>
    </source>
</evidence>
<dbReference type="Proteomes" id="UP000249293">
    <property type="component" value="Chromosome 3"/>
</dbReference>
<dbReference type="InterPro" id="IPR019364">
    <property type="entry name" value="Mediatior_Med8_fun/met"/>
</dbReference>
<comment type="function">
    <text evidence="9">Component of the Mediator complex, a coactivator involved in the regulated transcription of nearly all RNA polymerase II-dependent genes. Mediator functions as a bridge to convey information from gene-specific regulatory proteins to the basal RNA polymerase II transcription machinery. Mediator is recruited to promoters by direct interactions with regulatory proteins and serves as a scaffold for the assembly of a functional preinitiation complex with RNA polymerase II and the general transcription factors.</text>
</comment>
<name>A0A1V2LIL6_PICKU</name>